<protein>
    <submittedName>
        <fullName evidence="1">Uncharacterized protein</fullName>
    </submittedName>
</protein>
<reference evidence="2" key="1">
    <citation type="journal article" date="2019" name="Int. J. Syst. Evol. Microbiol.">
        <title>The Global Catalogue of Microorganisms (GCM) 10K type strain sequencing project: providing services to taxonomists for standard genome sequencing and annotation.</title>
        <authorList>
            <consortium name="The Broad Institute Genomics Platform"/>
            <consortium name="The Broad Institute Genome Sequencing Center for Infectious Disease"/>
            <person name="Wu L."/>
            <person name="Ma J."/>
        </authorList>
    </citation>
    <scope>NUCLEOTIDE SEQUENCE [LARGE SCALE GENOMIC DNA]</scope>
    <source>
        <strain evidence="2">JCM 7356</strain>
    </source>
</reference>
<dbReference type="EMBL" id="BAAATR010000014">
    <property type="protein sequence ID" value="GAA2249131.1"/>
    <property type="molecule type" value="Genomic_DNA"/>
</dbReference>
<proteinExistence type="predicted"/>
<keyword evidence="2" id="KW-1185">Reference proteome</keyword>
<evidence type="ECO:0000313" key="2">
    <source>
        <dbReference type="Proteomes" id="UP001500305"/>
    </source>
</evidence>
<gene>
    <name evidence="1" type="ORF">GCM10010430_34660</name>
</gene>
<name>A0ABP5R1D6_9ACTN</name>
<accession>A0ABP5R1D6</accession>
<comment type="caution">
    <text evidence="1">The sequence shown here is derived from an EMBL/GenBank/DDBJ whole genome shotgun (WGS) entry which is preliminary data.</text>
</comment>
<organism evidence="1 2">
    <name type="scientific">Kitasatospora cystarginea</name>
    <dbReference type="NCBI Taxonomy" id="58350"/>
    <lineage>
        <taxon>Bacteria</taxon>
        <taxon>Bacillati</taxon>
        <taxon>Actinomycetota</taxon>
        <taxon>Actinomycetes</taxon>
        <taxon>Kitasatosporales</taxon>
        <taxon>Streptomycetaceae</taxon>
        <taxon>Kitasatospora</taxon>
    </lineage>
</organism>
<dbReference type="RefSeq" id="WP_344637303.1">
    <property type="nucleotide sequence ID" value="NZ_BAAATR010000014.1"/>
</dbReference>
<dbReference type="Proteomes" id="UP001500305">
    <property type="component" value="Unassembled WGS sequence"/>
</dbReference>
<evidence type="ECO:0000313" key="1">
    <source>
        <dbReference type="EMBL" id="GAA2249131.1"/>
    </source>
</evidence>
<sequence length="287" mass="32161">MNHDLQLTPGTRTTDLLAWAAEHGYEPVPEEALRTVLTLLELGGASMHEGFPELSSPLLEQLLHEQLHLYVQPVAEPEAYGRAVRLLIDHQRATRRLNAKRHARLHAEAEWQGELLCDLLRRPHLLTWPRLYTLLLRADGVDVSDAAAVRAWLEEFRALTEDQRIACFVWLEELGPMEPVQGDEGWNRARVLSVGMATDGARLLLENRLMRRSYRNLAGRNALGLPMPDELAGDFEDFEAAVAAEALRLCGEWTVPGLPELLVAEFADLAPEPETAEIEEYLAGTDA</sequence>